<dbReference type="EMBL" id="FNVO01000007">
    <property type="protein sequence ID" value="SEG62536.1"/>
    <property type="molecule type" value="Genomic_DNA"/>
</dbReference>
<protein>
    <submittedName>
        <fullName evidence="2">Uncharacterized membrane protein HdeD, DUF308 family</fullName>
    </submittedName>
</protein>
<dbReference type="InterPro" id="IPR052712">
    <property type="entry name" value="Acid_resist_chaperone_HdeD"/>
</dbReference>
<name>A0A1H6BQQ2_9ACTN</name>
<gene>
    <name evidence="2" type="ORF">SAMN04489712_107303</name>
</gene>
<feature type="transmembrane region" description="Helical" evidence="1">
    <location>
        <begin position="113"/>
        <end position="132"/>
    </location>
</feature>
<reference evidence="3" key="1">
    <citation type="submission" date="2016-10" db="EMBL/GenBank/DDBJ databases">
        <authorList>
            <person name="Varghese N."/>
            <person name="Submissions S."/>
        </authorList>
    </citation>
    <scope>NUCLEOTIDE SEQUENCE [LARGE SCALE GENOMIC DNA]</scope>
    <source>
        <strain evidence="3">DSM 43163</strain>
    </source>
</reference>
<evidence type="ECO:0000256" key="1">
    <source>
        <dbReference type="SAM" id="Phobius"/>
    </source>
</evidence>
<dbReference type="Proteomes" id="UP000236723">
    <property type="component" value="Unassembled WGS sequence"/>
</dbReference>
<feature type="transmembrane region" description="Helical" evidence="1">
    <location>
        <begin position="17"/>
        <end position="44"/>
    </location>
</feature>
<feature type="transmembrane region" description="Helical" evidence="1">
    <location>
        <begin position="81"/>
        <end position="101"/>
    </location>
</feature>
<keyword evidence="1" id="KW-1133">Transmembrane helix</keyword>
<dbReference type="Pfam" id="PF03729">
    <property type="entry name" value="DUF308"/>
    <property type="match status" value="2"/>
</dbReference>
<keyword evidence="1" id="KW-0812">Transmembrane</keyword>
<evidence type="ECO:0000313" key="3">
    <source>
        <dbReference type="Proteomes" id="UP000236723"/>
    </source>
</evidence>
<keyword evidence="3" id="KW-1185">Reference proteome</keyword>
<evidence type="ECO:0000313" key="2">
    <source>
        <dbReference type="EMBL" id="SEG62536.1"/>
    </source>
</evidence>
<feature type="transmembrane region" description="Helical" evidence="1">
    <location>
        <begin position="138"/>
        <end position="160"/>
    </location>
</feature>
<keyword evidence="1" id="KW-0472">Membrane</keyword>
<organism evidence="2 3">
    <name type="scientific">Thermomonospora echinospora</name>
    <dbReference type="NCBI Taxonomy" id="1992"/>
    <lineage>
        <taxon>Bacteria</taxon>
        <taxon>Bacillati</taxon>
        <taxon>Actinomycetota</taxon>
        <taxon>Actinomycetes</taxon>
        <taxon>Streptosporangiales</taxon>
        <taxon>Thermomonosporaceae</taxon>
        <taxon>Thermomonospora</taxon>
    </lineage>
</organism>
<feature type="transmembrane region" description="Helical" evidence="1">
    <location>
        <begin position="56"/>
        <end position="75"/>
    </location>
</feature>
<dbReference type="AlphaFoldDB" id="A0A1H6BQQ2"/>
<proteinExistence type="predicted"/>
<sequence>MIAVRGVVAILFGLAAWVWPGITLLALVLLFGAYALVDGIFALVAAFRGRPGGSRTWLAVTGAVGVAAGVLAFLWPGVTALVLLMLIAAWAVVTGVFEIVAAMALRREIEGEWWYAAGGAISVLLGFLLFIWPVSGALAVVWLIGLFSILFGAALVTLSLRLRQQATAARPGGTAAARP</sequence>
<dbReference type="GO" id="GO:0005886">
    <property type="term" value="C:plasma membrane"/>
    <property type="evidence" value="ECO:0007669"/>
    <property type="project" value="TreeGrafter"/>
</dbReference>
<accession>A0A1H6BQQ2</accession>
<dbReference type="PANTHER" id="PTHR34989:SF1">
    <property type="entry name" value="PROTEIN HDED"/>
    <property type="match status" value="1"/>
</dbReference>
<dbReference type="InterPro" id="IPR005325">
    <property type="entry name" value="DUF308_memb"/>
</dbReference>
<dbReference type="PANTHER" id="PTHR34989">
    <property type="entry name" value="PROTEIN HDED"/>
    <property type="match status" value="1"/>
</dbReference>